<sequence>MSFGKLYTYESNPRSTALRAVAKANKLDLEIVHTEPAKGVSTEYLKLNKLGKVPTFEGADGYVLTECMAIAIYLTSQNEKTTLLGKTKQDYASILRWMSYANTEVLPALGGWFRPLIGRDPYNKKSVEDSKARAQKAVKTLEEHLLVNTYLVGERLTLADLFTVGIISRGFQYFFDKQWRKENPNVTRWYETVYNQPIYSEVAEEFKFIETAIPNQPPKKEAAPKAEKPKAEKKPAPKDEEDDEPAPAPKPKHPLSLLDRPTFDLDEMKRKYSNEETREVALPWFWENANFSEYSIWRLDYKYNDELTMTFMTSNLIGGFFARLEASRKYIFGAASVFGVTNDSVVRGAFVIRGQDALPAFDVAPDYESYEFTKLDPTKPEDKEFVNDMWAWDKPIEANGKTYEWADGKVFK</sequence>
<keyword evidence="1" id="KW-0378">Hydrolase</keyword>
<keyword evidence="2" id="KW-1185">Reference proteome</keyword>
<keyword evidence="1" id="KW-0251">Elongation factor</keyword>
<dbReference type="EC" id="3.1.4.17" evidence="1"/>
<dbReference type="EMBL" id="JAMKPW020000043">
    <property type="protein sequence ID" value="KAK8194402.1"/>
    <property type="molecule type" value="Genomic_DNA"/>
</dbReference>
<comment type="caution">
    <text evidence="1">The sequence shown here is derived from an EMBL/GenBank/DDBJ whole genome shotgun (WGS) entry which is preliminary data.</text>
</comment>
<name>A0ACC3S4D1_9PEZI</name>
<proteinExistence type="predicted"/>
<gene>
    <name evidence="1" type="primary">TEF4</name>
    <name evidence="1" type="ORF">M8818_007592</name>
</gene>
<dbReference type="Proteomes" id="UP001320706">
    <property type="component" value="Unassembled WGS sequence"/>
</dbReference>
<protein>
    <submittedName>
        <fullName evidence="1">Elongation factor EF-1 gamma subunit</fullName>
        <ecNumber evidence="1">3.1.4.17</ecNumber>
    </submittedName>
</protein>
<evidence type="ECO:0000313" key="1">
    <source>
        <dbReference type="EMBL" id="KAK8194402.1"/>
    </source>
</evidence>
<keyword evidence="1" id="KW-0648">Protein biosynthesis</keyword>
<evidence type="ECO:0000313" key="2">
    <source>
        <dbReference type="Proteomes" id="UP001320706"/>
    </source>
</evidence>
<reference evidence="1" key="1">
    <citation type="submission" date="2024-02" db="EMBL/GenBank/DDBJ databases">
        <title>Metagenome Assembled Genome of Zalaria obscura JY119.</title>
        <authorList>
            <person name="Vighnesh L."/>
            <person name="Jagadeeshwari U."/>
            <person name="Venkata Ramana C."/>
            <person name="Sasikala C."/>
        </authorList>
    </citation>
    <scope>NUCLEOTIDE SEQUENCE</scope>
    <source>
        <strain evidence="1">JY119</strain>
    </source>
</reference>
<accession>A0ACC3S4D1</accession>
<organism evidence="1 2">
    <name type="scientific">Zalaria obscura</name>
    <dbReference type="NCBI Taxonomy" id="2024903"/>
    <lineage>
        <taxon>Eukaryota</taxon>
        <taxon>Fungi</taxon>
        <taxon>Dikarya</taxon>
        <taxon>Ascomycota</taxon>
        <taxon>Pezizomycotina</taxon>
        <taxon>Dothideomycetes</taxon>
        <taxon>Dothideomycetidae</taxon>
        <taxon>Dothideales</taxon>
        <taxon>Zalariaceae</taxon>
        <taxon>Zalaria</taxon>
    </lineage>
</organism>